<keyword evidence="8" id="KW-1185">Reference proteome</keyword>
<dbReference type="GO" id="GO:0008270">
    <property type="term" value="F:zinc ion binding"/>
    <property type="evidence" value="ECO:0007669"/>
    <property type="project" value="UniProtKB-KW"/>
</dbReference>
<dbReference type="SUPFAM" id="SSF57850">
    <property type="entry name" value="RING/U-box"/>
    <property type="match status" value="1"/>
</dbReference>
<evidence type="ECO:0000313" key="9">
    <source>
        <dbReference type="RefSeq" id="XP_009759113.1"/>
    </source>
</evidence>
<dbReference type="InterPro" id="IPR013087">
    <property type="entry name" value="Znf_C2H2_type"/>
</dbReference>
<dbReference type="SMART" id="SM00647">
    <property type="entry name" value="IBR"/>
    <property type="match status" value="1"/>
</dbReference>
<evidence type="ECO:0000259" key="7">
    <source>
        <dbReference type="PROSITE" id="PS00028"/>
    </source>
</evidence>
<sequence>MGEVEVNGRSDGGRRRKARRSGAVERRLAHCYCPNQNCSALILDECGGNATQSNCPNCKSLFCFKCKLPWHAGLHCGELKDENDVAFNVLAKRNKWKRCPQCHHFVERIEGVVPISATAVEDELIGPRVIIVIFLGASYYGQFYCFL</sequence>
<name>A0A1U7UY71_NICSY</name>
<keyword evidence="5" id="KW-0862">Zinc</keyword>
<accession>A0A1U7UY71</accession>
<evidence type="ECO:0000256" key="2">
    <source>
        <dbReference type="ARBA" id="ARBA00022723"/>
    </source>
</evidence>
<feature type="compositionally biased region" description="Basic and acidic residues" evidence="6">
    <location>
        <begin position="1"/>
        <end position="13"/>
    </location>
</feature>
<dbReference type="STRING" id="4096.A0A1U7UY71"/>
<evidence type="ECO:0000256" key="5">
    <source>
        <dbReference type="ARBA" id="ARBA00022833"/>
    </source>
</evidence>
<dbReference type="AlphaFoldDB" id="A0A1U7UY71"/>
<keyword evidence="3" id="KW-0863">Zinc-finger</keyword>
<dbReference type="InterPro" id="IPR002867">
    <property type="entry name" value="IBR_dom"/>
</dbReference>
<dbReference type="GO" id="GO:0004842">
    <property type="term" value="F:ubiquitin-protein transferase activity"/>
    <property type="evidence" value="ECO:0007669"/>
    <property type="project" value="InterPro"/>
</dbReference>
<dbReference type="InterPro" id="IPR031127">
    <property type="entry name" value="E3_UB_ligase_RBR"/>
</dbReference>
<dbReference type="RefSeq" id="XP_009759113.1">
    <property type="nucleotide sequence ID" value="XM_009760811.1"/>
</dbReference>
<dbReference type="PANTHER" id="PTHR11685">
    <property type="entry name" value="RBR FAMILY RING FINGER AND IBR DOMAIN-CONTAINING"/>
    <property type="match status" value="1"/>
</dbReference>
<dbReference type="UniPathway" id="UPA00143"/>
<evidence type="ECO:0000313" key="8">
    <source>
        <dbReference type="Proteomes" id="UP000189701"/>
    </source>
</evidence>
<comment type="cofactor">
    <cofactor evidence="1">
        <name>Zn(2+)</name>
        <dbReference type="ChEBI" id="CHEBI:29105"/>
    </cofactor>
</comment>
<feature type="domain" description="C2H2-type" evidence="7">
    <location>
        <begin position="55"/>
        <end position="75"/>
    </location>
</feature>
<gene>
    <name evidence="9" type="primary">LOC104211716</name>
</gene>
<feature type="region of interest" description="Disordered" evidence="6">
    <location>
        <begin position="1"/>
        <end position="21"/>
    </location>
</feature>
<reference evidence="9" key="2">
    <citation type="submission" date="2025-08" db="UniProtKB">
        <authorList>
            <consortium name="RefSeq"/>
        </authorList>
    </citation>
    <scope>IDENTIFICATION</scope>
    <source>
        <tissue evidence="9">Leaf</tissue>
    </source>
</reference>
<protein>
    <submittedName>
        <fullName evidence="9">Probable E3 ubiquitin-protein ligase RNF144A</fullName>
    </submittedName>
</protein>
<reference evidence="8" key="1">
    <citation type="journal article" date="2013" name="Genome Biol.">
        <title>Reference genomes and transcriptomes of Nicotiana sylvestris and Nicotiana tomentosiformis.</title>
        <authorList>
            <person name="Sierro N."/>
            <person name="Battey J.N."/>
            <person name="Ouadi S."/>
            <person name="Bovet L."/>
            <person name="Goepfert S."/>
            <person name="Bakaher N."/>
            <person name="Peitsch M.C."/>
            <person name="Ivanov N.V."/>
        </authorList>
    </citation>
    <scope>NUCLEOTIDE SEQUENCE [LARGE SCALE GENOMIC DNA]</scope>
</reference>
<dbReference type="eggNOG" id="KOG1812">
    <property type="taxonomic scope" value="Eukaryota"/>
</dbReference>
<evidence type="ECO:0000256" key="3">
    <source>
        <dbReference type="ARBA" id="ARBA00022771"/>
    </source>
</evidence>
<keyword evidence="4" id="KW-0833">Ubl conjugation pathway</keyword>
<dbReference type="Proteomes" id="UP000189701">
    <property type="component" value="Unplaced"/>
</dbReference>
<evidence type="ECO:0000256" key="6">
    <source>
        <dbReference type="SAM" id="MobiDB-lite"/>
    </source>
</evidence>
<evidence type="ECO:0000256" key="1">
    <source>
        <dbReference type="ARBA" id="ARBA00001947"/>
    </source>
</evidence>
<proteinExistence type="predicted"/>
<dbReference type="GO" id="GO:0016567">
    <property type="term" value="P:protein ubiquitination"/>
    <property type="evidence" value="ECO:0007669"/>
    <property type="project" value="UniProtKB-UniPathway"/>
</dbReference>
<dbReference type="Pfam" id="PF01485">
    <property type="entry name" value="IBR"/>
    <property type="match status" value="1"/>
</dbReference>
<organism evidence="8 9">
    <name type="scientific">Nicotiana sylvestris</name>
    <name type="common">Wood tobacco</name>
    <name type="synonym">South American tobacco</name>
    <dbReference type="NCBI Taxonomy" id="4096"/>
    <lineage>
        <taxon>Eukaryota</taxon>
        <taxon>Viridiplantae</taxon>
        <taxon>Streptophyta</taxon>
        <taxon>Embryophyta</taxon>
        <taxon>Tracheophyta</taxon>
        <taxon>Spermatophyta</taxon>
        <taxon>Magnoliopsida</taxon>
        <taxon>eudicotyledons</taxon>
        <taxon>Gunneridae</taxon>
        <taxon>Pentapetalae</taxon>
        <taxon>asterids</taxon>
        <taxon>lamiids</taxon>
        <taxon>Solanales</taxon>
        <taxon>Solanaceae</taxon>
        <taxon>Nicotianoideae</taxon>
        <taxon>Nicotianeae</taxon>
        <taxon>Nicotiana</taxon>
    </lineage>
</organism>
<evidence type="ECO:0000256" key="4">
    <source>
        <dbReference type="ARBA" id="ARBA00022786"/>
    </source>
</evidence>
<dbReference type="PROSITE" id="PS00028">
    <property type="entry name" value="ZINC_FINGER_C2H2_1"/>
    <property type="match status" value="1"/>
</dbReference>
<keyword evidence="2" id="KW-0479">Metal-binding</keyword>